<reference evidence="2" key="1">
    <citation type="submission" date="2024-03" db="EMBL/GenBank/DDBJ databases">
        <title>WGS assembly of Saponaria officinalis var. Norfolk2.</title>
        <authorList>
            <person name="Jenkins J."/>
            <person name="Shu S."/>
            <person name="Grimwood J."/>
            <person name="Barry K."/>
            <person name="Goodstein D."/>
            <person name="Schmutz J."/>
            <person name="Leebens-Mack J."/>
            <person name="Osbourn A."/>
        </authorList>
    </citation>
    <scope>NUCLEOTIDE SEQUENCE [LARGE SCALE GENOMIC DNA]</scope>
    <source>
        <strain evidence="2">JIC</strain>
    </source>
</reference>
<evidence type="ECO:0000313" key="3">
    <source>
        <dbReference type="Proteomes" id="UP001443914"/>
    </source>
</evidence>
<feature type="transmembrane region" description="Helical" evidence="1">
    <location>
        <begin position="13"/>
        <end position="35"/>
    </location>
</feature>
<dbReference type="Proteomes" id="UP001443914">
    <property type="component" value="Unassembled WGS sequence"/>
</dbReference>
<dbReference type="EMBL" id="JBDFQZ010000006">
    <property type="protein sequence ID" value="KAK9715260.1"/>
    <property type="molecule type" value="Genomic_DNA"/>
</dbReference>
<evidence type="ECO:0000313" key="2">
    <source>
        <dbReference type="EMBL" id="KAK9715260.1"/>
    </source>
</evidence>
<dbReference type="PANTHER" id="PTHR15852:SF29">
    <property type="entry name" value="PLASTID TRANSCRIPTIONALLY ACTIVE PROTEIN"/>
    <property type="match status" value="1"/>
</dbReference>
<proteinExistence type="predicted"/>
<dbReference type="InterPro" id="IPR036410">
    <property type="entry name" value="HSP_DnaJ_Cys-rich_dom_sf"/>
</dbReference>
<organism evidence="2 3">
    <name type="scientific">Saponaria officinalis</name>
    <name type="common">Common soapwort</name>
    <name type="synonym">Lychnis saponaria</name>
    <dbReference type="NCBI Taxonomy" id="3572"/>
    <lineage>
        <taxon>Eukaryota</taxon>
        <taxon>Viridiplantae</taxon>
        <taxon>Streptophyta</taxon>
        <taxon>Embryophyta</taxon>
        <taxon>Tracheophyta</taxon>
        <taxon>Spermatophyta</taxon>
        <taxon>Magnoliopsida</taxon>
        <taxon>eudicotyledons</taxon>
        <taxon>Gunneridae</taxon>
        <taxon>Pentapetalae</taxon>
        <taxon>Caryophyllales</taxon>
        <taxon>Caryophyllaceae</taxon>
        <taxon>Caryophylleae</taxon>
        <taxon>Saponaria</taxon>
    </lineage>
</organism>
<keyword evidence="1" id="KW-0472">Membrane</keyword>
<keyword evidence="1" id="KW-0812">Transmembrane</keyword>
<name>A0AAW1K712_SAPOF</name>
<protein>
    <submittedName>
        <fullName evidence="2">Uncharacterized protein</fullName>
    </submittedName>
</protein>
<keyword evidence="1" id="KW-1133">Transmembrane helix</keyword>
<sequence>MEVPPPLETLLKVGATVTGGMVALSAVTSVTVKVVQSATEAKRKSLAKPCEACRAKGFYICILCKGNGSIRWSPLYDPIHINPCQCPTCDGHRVQRCLNCLGKGYF</sequence>
<dbReference type="PANTHER" id="PTHR15852">
    <property type="entry name" value="PLASTID TRANSCRIPTIONALLY ACTIVE PROTEIN"/>
    <property type="match status" value="1"/>
</dbReference>
<dbReference type="AlphaFoldDB" id="A0AAW1K712"/>
<comment type="caution">
    <text evidence="2">The sequence shown here is derived from an EMBL/GenBank/DDBJ whole genome shotgun (WGS) entry which is preliminary data.</text>
</comment>
<gene>
    <name evidence="2" type="ORF">RND81_06G153600</name>
</gene>
<evidence type="ECO:0000256" key="1">
    <source>
        <dbReference type="SAM" id="Phobius"/>
    </source>
</evidence>
<accession>A0AAW1K712</accession>
<dbReference type="SUPFAM" id="SSF57938">
    <property type="entry name" value="DnaJ/Hsp40 cysteine-rich domain"/>
    <property type="match status" value="1"/>
</dbReference>
<keyword evidence="3" id="KW-1185">Reference proteome</keyword>